<dbReference type="EnsemblPlants" id="OPUNC01G12580.1">
    <property type="protein sequence ID" value="OPUNC01G12580.1"/>
    <property type="gene ID" value="OPUNC01G12580"/>
</dbReference>
<evidence type="ECO:0000313" key="3">
    <source>
        <dbReference type="Proteomes" id="UP000026962"/>
    </source>
</evidence>
<reference evidence="2" key="2">
    <citation type="submission" date="2018-05" db="EMBL/GenBank/DDBJ databases">
        <title>OpunRS2 (Oryza punctata Reference Sequence Version 2).</title>
        <authorList>
            <person name="Zhang J."/>
            <person name="Kudrna D."/>
            <person name="Lee S."/>
            <person name="Talag J."/>
            <person name="Welchert J."/>
            <person name="Wing R.A."/>
        </authorList>
    </citation>
    <scope>NUCLEOTIDE SEQUENCE [LARGE SCALE GENOMIC DNA]</scope>
</reference>
<dbReference type="Gramene" id="OPUNC02G26280.1">
    <property type="protein sequence ID" value="OPUNC02G26280.1"/>
    <property type="gene ID" value="OPUNC02G26280"/>
</dbReference>
<dbReference type="AlphaFoldDB" id="A0A0E0JHL6"/>
<dbReference type="HOGENOM" id="CLU_148300_0_0_1"/>
<reference evidence="2" key="1">
    <citation type="submission" date="2015-04" db="UniProtKB">
        <authorList>
            <consortium name="EnsemblPlants"/>
        </authorList>
    </citation>
    <scope>IDENTIFICATION</scope>
</reference>
<sequence>MRTRRLRLDGSGASAEHWWHVLATWGRRDVAWRWPMHGDQAVGGGRVDANAAGRPSGSPQGGFGSGKGAGGGGSSSSMTVGTLSQPGAPPLICGEFLGWFKAVARQRGKLGLPKRCHLVPGSPSAKSSKEADDWQNRGTWASSQGWW</sequence>
<dbReference type="Proteomes" id="UP000026962">
    <property type="component" value="Chromosome 2"/>
</dbReference>
<name>A0A0E0JHL6_ORYPU</name>
<evidence type="ECO:0000313" key="2">
    <source>
        <dbReference type="EnsemblPlants" id="OPUNC01G12580.1"/>
    </source>
</evidence>
<feature type="compositionally biased region" description="Polar residues" evidence="1">
    <location>
        <begin position="136"/>
        <end position="147"/>
    </location>
</feature>
<dbReference type="EnsemblPlants" id="OPUNC02G26280.1">
    <property type="protein sequence ID" value="OPUNC02G26280.1"/>
    <property type="gene ID" value="OPUNC02G26280"/>
</dbReference>
<keyword evidence="3" id="KW-1185">Reference proteome</keyword>
<proteinExistence type="predicted"/>
<organism evidence="2">
    <name type="scientific">Oryza punctata</name>
    <name type="common">Red rice</name>
    <dbReference type="NCBI Taxonomy" id="4537"/>
    <lineage>
        <taxon>Eukaryota</taxon>
        <taxon>Viridiplantae</taxon>
        <taxon>Streptophyta</taxon>
        <taxon>Embryophyta</taxon>
        <taxon>Tracheophyta</taxon>
        <taxon>Spermatophyta</taxon>
        <taxon>Magnoliopsida</taxon>
        <taxon>Liliopsida</taxon>
        <taxon>Poales</taxon>
        <taxon>Poaceae</taxon>
        <taxon>BOP clade</taxon>
        <taxon>Oryzoideae</taxon>
        <taxon>Oryzeae</taxon>
        <taxon>Oryzinae</taxon>
        <taxon>Oryza</taxon>
    </lineage>
</organism>
<feature type="region of interest" description="Disordered" evidence="1">
    <location>
        <begin position="43"/>
        <end position="84"/>
    </location>
</feature>
<dbReference type="Proteomes" id="UP000026962">
    <property type="component" value="Chromosome 1"/>
</dbReference>
<feature type="region of interest" description="Disordered" evidence="1">
    <location>
        <begin position="118"/>
        <end position="147"/>
    </location>
</feature>
<dbReference type="STRING" id="4537.A0A0E0JHL6"/>
<dbReference type="Gramene" id="OPUNC01G12580.1">
    <property type="protein sequence ID" value="OPUNC01G12580.1"/>
    <property type="gene ID" value="OPUNC01G12580"/>
</dbReference>
<protein>
    <submittedName>
        <fullName evidence="2">Uncharacterized protein</fullName>
    </submittedName>
</protein>
<feature type="compositionally biased region" description="Gly residues" evidence="1">
    <location>
        <begin position="59"/>
        <end position="74"/>
    </location>
</feature>
<accession>A0A0E0JHL6</accession>
<evidence type="ECO:0000256" key="1">
    <source>
        <dbReference type="SAM" id="MobiDB-lite"/>
    </source>
</evidence>